<dbReference type="Pfam" id="PF11648">
    <property type="entry name" value="RIG-I_C-RD"/>
    <property type="match status" value="1"/>
</dbReference>
<evidence type="ECO:0000256" key="11">
    <source>
        <dbReference type="ARBA" id="ARBA00022801"/>
    </source>
</evidence>
<dbReference type="AlphaFoldDB" id="A0A7M7N3C7"/>
<evidence type="ECO:0000256" key="20">
    <source>
        <dbReference type="SAM" id="MobiDB-lite"/>
    </source>
</evidence>
<dbReference type="Proteomes" id="UP000007110">
    <property type="component" value="Unassembled WGS sequence"/>
</dbReference>
<dbReference type="GO" id="GO:0008270">
    <property type="term" value="F:zinc ion binding"/>
    <property type="evidence" value="ECO:0000318"/>
    <property type="project" value="GO_Central"/>
</dbReference>
<dbReference type="PROSITE" id="PS51192">
    <property type="entry name" value="HELICASE_ATP_BIND_1"/>
    <property type="match status" value="1"/>
</dbReference>
<name>A0A7M7N3C7_STRPU</name>
<evidence type="ECO:0000259" key="21">
    <source>
        <dbReference type="PROSITE" id="PS51192"/>
    </source>
</evidence>
<dbReference type="Gene3D" id="1.10.533.10">
    <property type="entry name" value="Death Domain, Fas"/>
    <property type="match status" value="1"/>
</dbReference>
<dbReference type="PROSITE" id="PS51789">
    <property type="entry name" value="RLR_CTR"/>
    <property type="match status" value="1"/>
</dbReference>
<comment type="subcellular location">
    <subcellularLocation>
        <location evidence="1">Cytoplasm</location>
    </subcellularLocation>
</comment>
<evidence type="ECO:0000256" key="7">
    <source>
        <dbReference type="ARBA" id="ARBA00022588"/>
    </source>
</evidence>
<evidence type="ECO:0000256" key="12">
    <source>
        <dbReference type="ARBA" id="ARBA00022806"/>
    </source>
</evidence>
<proteinExistence type="inferred from homology"/>
<dbReference type="OMA" id="INCTICT"/>
<keyword evidence="4" id="KW-0963">Cytoplasm</keyword>
<evidence type="ECO:0000256" key="17">
    <source>
        <dbReference type="ARBA" id="ARBA00022884"/>
    </source>
</evidence>
<keyword evidence="15" id="KW-0832">Ubl conjugation</keyword>
<accession>A0A7M7N3C7</accession>
<keyword evidence="18" id="KW-0051">Antiviral defense</keyword>
<dbReference type="InterPro" id="IPR051363">
    <property type="entry name" value="RLR_Helicase"/>
</dbReference>
<dbReference type="EnsemblMetazoa" id="XM_030974817">
    <property type="protein sequence ID" value="XP_030830677"/>
    <property type="gene ID" value="LOC574972"/>
</dbReference>
<evidence type="ECO:0000313" key="24">
    <source>
        <dbReference type="EnsemblMetazoa" id="XP_030830677"/>
    </source>
</evidence>
<keyword evidence="10" id="KW-0547">Nucleotide-binding</keyword>
<feature type="region of interest" description="Disordered" evidence="20">
    <location>
        <begin position="934"/>
        <end position="972"/>
    </location>
</feature>
<dbReference type="SMART" id="SM00487">
    <property type="entry name" value="DEXDc"/>
    <property type="match status" value="1"/>
</dbReference>
<dbReference type="Pfam" id="PF18119">
    <property type="entry name" value="RIG-I_C"/>
    <property type="match status" value="1"/>
</dbReference>
<comment type="catalytic activity">
    <reaction evidence="19">
        <text>ATP + H2O = ADP + phosphate + H(+)</text>
        <dbReference type="Rhea" id="RHEA:13065"/>
        <dbReference type="ChEBI" id="CHEBI:15377"/>
        <dbReference type="ChEBI" id="CHEBI:15378"/>
        <dbReference type="ChEBI" id="CHEBI:30616"/>
        <dbReference type="ChEBI" id="CHEBI:43474"/>
        <dbReference type="ChEBI" id="CHEBI:456216"/>
        <dbReference type="EC" id="3.6.4.13"/>
    </reaction>
    <physiologicalReaction direction="left-to-right" evidence="19">
        <dbReference type="Rhea" id="RHEA:13066"/>
    </physiologicalReaction>
</comment>
<dbReference type="GO" id="GO:0045087">
    <property type="term" value="P:innate immune response"/>
    <property type="evidence" value="ECO:0007669"/>
    <property type="project" value="UniProtKB-KW"/>
</dbReference>
<evidence type="ECO:0000256" key="19">
    <source>
        <dbReference type="ARBA" id="ARBA00049390"/>
    </source>
</evidence>
<keyword evidence="25" id="KW-1185">Reference proteome</keyword>
<evidence type="ECO:0000256" key="8">
    <source>
        <dbReference type="ARBA" id="ARBA00022723"/>
    </source>
</evidence>
<evidence type="ECO:0000256" key="4">
    <source>
        <dbReference type="ARBA" id="ARBA00022490"/>
    </source>
</evidence>
<reference evidence="25" key="1">
    <citation type="submission" date="2015-02" db="EMBL/GenBank/DDBJ databases">
        <title>Genome sequencing for Strongylocentrotus purpuratus.</title>
        <authorList>
            <person name="Murali S."/>
            <person name="Liu Y."/>
            <person name="Vee V."/>
            <person name="English A."/>
            <person name="Wang M."/>
            <person name="Skinner E."/>
            <person name="Han Y."/>
            <person name="Muzny D.M."/>
            <person name="Worley K.C."/>
            <person name="Gibbs R.A."/>
        </authorList>
    </citation>
    <scope>NUCLEOTIDE SEQUENCE</scope>
</reference>
<dbReference type="PANTHER" id="PTHR14074:SF16">
    <property type="entry name" value="ANTIVIRAL INNATE IMMUNE RESPONSE RECEPTOR RIG-I"/>
    <property type="match status" value="1"/>
</dbReference>
<dbReference type="InterPro" id="IPR014001">
    <property type="entry name" value="Helicase_ATP-bd"/>
</dbReference>
<dbReference type="CDD" id="cd15804">
    <property type="entry name" value="RLR_C"/>
    <property type="match status" value="1"/>
</dbReference>
<evidence type="ECO:0000256" key="9">
    <source>
        <dbReference type="ARBA" id="ARBA00022737"/>
    </source>
</evidence>
<dbReference type="KEGG" id="spu:574972"/>
<keyword evidence="5" id="KW-1017">Isopeptide bond</keyword>
<evidence type="ECO:0000256" key="3">
    <source>
        <dbReference type="ARBA" id="ARBA00012552"/>
    </source>
</evidence>
<dbReference type="Pfam" id="PF04851">
    <property type="entry name" value="ResIII"/>
    <property type="match status" value="1"/>
</dbReference>
<dbReference type="SMART" id="SM00490">
    <property type="entry name" value="HELICc"/>
    <property type="match status" value="1"/>
</dbReference>
<dbReference type="InParanoid" id="A0A7M7N3C7"/>
<dbReference type="GO" id="GO:0003725">
    <property type="term" value="F:double-stranded RNA binding"/>
    <property type="evidence" value="ECO:0000318"/>
    <property type="project" value="GO_Central"/>
</dbReference>
<dbReference type="InterPro" id="IPR006935">
    <property type="entry name" value="Helicase/UvrB_N"/>
</dbReference>
<organism evidence="24 25">
    <name type="scientific">Strongylocentrotus purpuratus</name>
    <name type="common">Purple sea urchin</name>
    <dbReference type="NCBI Taxonomy" id="7668"/>
    <lineage>
        <taxon>Eukaryota</taxon>
        <taxon>Metazoa</taxon>
        <taxon>Echinodermata</taxon>
        <taxon>Eleutherozoa</taxon>
        <taxon>Echinozoa</taxon>
        <taxon>Echinoidea</taxon>
        <taxon>Euechinoidea</taxon>
        <taxon>Echinacea</taxon>
        <taxon>Camarodonta</taxon>
        <taxon>Echinidea</taxon>
        <taxon>Strongylocentrotidae</taxon>
        <taxon>Strongylocentrotus</taxon>
    </lineage>
</organism>
<feature type="compositionally biased region" description="Polar residues" evidence="20">
    <location>
        <begin position="935"/>
        <end position="950"/>
    </location>
</feature>
<dbReference type="InterPro" id="IPR031964">
    <property type="entry name" value="CARD_dom"/>
</dbReference>
<dbReference type="Pfam" id="PF00271">
    <property type="entry name" value="Helicase_C"/>
    <property type="match status" value="1"/>
</dbReference>
<dbReference type="EC" id="3.6.4.13" evidence="3"/>
<evidence type="ECO:0000256" key="6">
    <source>
        <dbReference type="ARBA" id="ARBA00022553"/>
    </source>
</evidence>
<dbReference type="GO" id="GO:0051607">
    <property type="term" value="P:defense response to virus"/>
    <property type="evidence" value="ECO:0007669"/>
    <property type="project" value="UniProtKB-KW"/>
</dbReference>
<keyword evidence="9" id="KW-0677">Repeat</keyword>
<dbReference type="GeneID" id="574972"/>
<dbReference type="OrthoDB" id="416741at2759"/>
<dbReference type="InterPro" id="IPR001650">
    <property type="entry name" value="Helicase_C-like"/>
</dbReference>
<dbReference type="Pfam" id="PF16739">
    <property type="entry name" value="CARD_2"/>
    <property type="match status" value="1"/>
</dbReference>
<keyword evidence="14" id="KW-0067">ATP-binding</keyword>
<dbReference type="GO" id="GO:0003724">
    <property type="term" value="F:RNA helicase activity"/>
    <property type="evidence" value="ECO:0007669"/>
    <property type="project" value="UniProtKB-EC"/>
</dbReference>
<dbReference type="SUPFAM" id="SSF52540">
    <property type="entry name" value="P-loop containing nucleoside triphosphate hydrolases"/>
    <property type="match status" value="1"/>
</dbReference>
<evidence type="ECO:0000256" key="15">
    <source>
        <dbReference type="ARBA" id="ARBA00022843"/>
    </source>
</evidence>
<dbReference type="GO" id="GO:0003677">
    <property type="term" value="F:DNA binding"/>
    <property type="evidence" value="ECO:0007669"/>
    <property type="project" value="InterPro"/>
</dbReference>
<dbReference type="FunCoup" id="A0A7M7N3C7">
    <property type="interactions" value="148"/>
</dbReference>
<evidence type="ECO:0000256" key="14">
    <source>
        <dbReference type="ARBA" id="ARBA00022840"/>
    </source>
</evidence>
<protein>
    <recommendedName>
        <fullName evidence="3">RNA helicase</fullName>
        <ecNumber evidence="3">3.6.4.13</ecNumber>
    </recommendedName>
</protein>
<keyword evidence="12" id="KW-0347">Helicase</keyword>
<dbReference type="Gene3D" id="1.20.1320.30">
    <property type="match status" value="1"/>
</dbReference>
<dbReference type="InterPro" id="IPR027417">
    <property type="entry name" value="P-loop_NTPase"/>
</dbReference>
<comment type="similarity">
    <text evidence="2">Belongs to the helicase family. RLR subfamily.</text>
</comment>
<keyword evidence="8" id="KW-0479">Metal-binding</keyword>
<dbReference type="InterPro" id="IPR021673">
    <property type="entry name" value="RLR_CTR"/>
</dbReference>
<feature type="domain" description="RLR CTR" evidence="23">
    <location>
        <begin position="809"/>
        <end position="935"/>
    </location>
</feature>
<evidence type="ECO:0000259" key="22">
    <source>
        <dbReference type="PROSITE" id="PS51194"/>
    </source>
</evidence>
<keyword evidence="16" id="KW-0391">Immunity</keyword>
<dbReference type="PROSITE" id="PS51194">
    <property type="entry name" value="HELICASE_CTER"/>
    <property type="match status" value="1"/>
</dbReference>
<dbReference type="GO" id="GO:0016787">
    <property type="term" value="F:hydrolase activity"/>
    <property type="evidence" value="ECO:0007669"/>
    <property type="project" value="UniProtKB-KW"/>
</dbReference>
<dbReference type="Gene3D" id="3.40.50.300">
    <property type="entry name" value="P-loop containing nucleotide triphosphate hydrolases"/>
    <property type="match status" value="2"/>
</dbReference>
<evidence type="ECO:0000259" key="23">
    <source>
        <dbReference type="PROSITE" id="PS51789"/>
    </source>
</evidence>
<keyword evidence="13" id="KW-0862">Zinc</keyword>
<evidence type="ECO:0000256" key="18">
    <source>
        <dbReference type="ARBA" id="ARBA00023118"/>
    </source>
</evidence>
<feature type="domain" description="Helicase ATP-binding" evidence="21">
    <location>
        <begin position="253"/>
        <end position="437"/>
    </location>
</feature>
<reference evidence="24" key="2">
    <citation type="submission" date="2021-01" db="UniProtKB">
        <authorList>
            <consortium name="EnsemblMetazoa"/>
        </authorList>
    </citation>
    <scope>IDENTIFICATION</scope>
</reference>
<dbReference type="GO" id="GO:0005737">
    <property type="term" value="C:cytoplasm"/>
    <property type="evidence" value="ECO:0000318"/>
    <property type="project" value="GO_Central"/>
</dbReference>
<dbReference type="InterPro" id="IPR041204">
    <property type="entry name" value="RIG-I-like_C"/>
</dbReference>
<evidence type="ECO:0000256" key="13">
    <source>
        <dbReference type="ARBA" id="ARBA00022833"/>
    </source>
</evidence>
<evidence type="ECO:0000256" key="5">
    <source>
        <dbReference type="ARBA" id="ARBA00022499"/>
    </source>
</evidence>
<dbReference type="InterPro" id="IPR011029">
    <property type="entry name" value="DEATH-like_dom_sf"/>
</dbReference>
<sequence length="972" mass="110775">MAAASVDAPAWEEAEENKFKVITEVYRPLLIEVLDVKDIVEALKIQFGRDDARFNEVLELVQTGERRKIITERFMEALDFKEDKRGLYRAVIDALFTSENDAIAEHLEGTSEFNTKKREHYRSFLWLYAHRLEDIEPLSLLTSLEEHLTKRDVEKIRKTVEREGNCAGASELLLRLDRKSEDCFGEFIKALDRNGSPKLAKEMEEMKNFALGIGADDEVDDGNGEDIPMVGNVCPSSDKAEELELRDYQEEVLTPALKGQNAMVVLPTGTGKTEVAIALISRRFLARNPVGATNHRKQKSVFVVNKVPLVKQQKDRCLKYLRGMCEVAGASGEELNHVPLDIVIDANDITVLTAQVLVNALKDENIKLELSDIALLVLDECHHCQKSNPYNVLMAMYRDLKLNTPKLPRPQILGMTASPGVGDSKNMVQAECYITKLCANLDCIISRPKIYADKLKAKSNSPKETQIIVKGRPLEDPYFREISVIMERIEDKIKLVEAGRALVEGNDEFTKMVSRRGAQSYEQGVVNLKKKIQETIENEDDRRELMACVNYLREYNNSLFINRDARTSDAISSMEDYINEEERSSPSGPADMILKKMFRDKLQTLNRIANLHMSINPVLNELGKQLKKAYAENEESLSIIFTKTRASAKALVKWLNEDPDLNGIKADMLIGSGNQGMTSTEQNRNLQLFKDKKCRILVTTSVAEEGLDIRECNMVFRYNYVTSDIGHVQTKGRSRAKFNGKIFVIVNSDLQLQDRELKNIIRVKMMNKVVKSIADSTLVNQKAFDDRILMEQKNDQKERQREKDRARITKANKVEKSGVVLHCIKCFKESCCLDDIRSIRNQHHVVISDLFLDKMKLIDLKKQPIIDGFTHQQKIHCGNCQHKWGTMVVYQQQELPLIAIKNFTLKDDKGKKWFPKAWKEVPFVISSIDMDDLGKQNNFSEAENPEGSQQEKGEIEEDDGLIEYPNIMQIEE</sequence>
<dbReference type="InterPro" id="IPR038557">
    <property type="entry name" value="RLR_C_sf"/>
</dbReference>
<evidence type="ECO:0000256" key="1">
    <source>
        <dbReference type="ARBA" id="ARBA00004496"/>
    </source>
</evidence>
<dbReference type="Gene3D" id="2.170.150.30">
    <property type="entry name" value="RIG-I-like receptor, C-terminal regulatory domain"/>
    <property type="match status" value="1"/>
</dbReference>
<dbReference type="RefSeq" id="XP_030830677.1">
    <property type="nucleotide sequence ID" value="XM_030974817.1"/>
</dbReference>
<keyword evidence="11" id="KW-0378">Hydrolase</keyword>
<evidence type="ECO:0000256" key="10">
    <source>
        <dbReference type="ARBA" id="ARBA00022741"/>
    </source>
</evidence>
<feature type="domain" description="Helicase C-terminal" evidence="22">
    <location>
        <begin position="625"/>
        <end position="777"/>
    </location>
</feature>
<evidence type="ECO:0000313" key="25">
    <source>
        <dbReference type="Proteomes" id="UP000007110"/>
    </source>
</evidence>
<dbReference type="PANTHER" id="PTHR14074">
    <property type="entry name" value="HELICASE WITH DEATH DOMAIN-RELATED"/>
    <property type="match status" value="1"/>
</dbReference>
<keyword evidence="6" id="KW-0597">Phosphoprotein</keyword>
<keyword evidence="17" id="KW-0694">RNA-binding</keyword>
<keyword evidence="7" id="KW-0399">Innate immunity</keyword>
<dbReference type="GO" id="GO:0003727">
    <property type="term" value="F:single-stranded RNA binding"/>
    <property type="evidence" value="ECO:0000318"/>
    <property type="project" value="GO_Central"/>
</dbReference>
<evidence type="ECO:0000256" key="16">
    <source>
        <dbReference type="ARBA" id="ARBA00022859"/>
    </source>
</evidence>
<dbReference type="GO" id="GO:0005524">
    <property type="term" value="F:ATP binding"/>
    <property type="evidence" value="ECO:0007669"/>
    <property type="project" value="UniProtKB-KW"/>
</dbReference>
<evidence type="ECO:0000256" key="2">
    <source>
        <dbReference type="ARBA" id="ARBA00006866"/>
    </source>
</evidence>